<keyword evidence="2" id="KW-1185">Reference proteome</keyword>
<dbReference type="Proteomes" id="UP000198280">
    <property type="component" value="Unassembled WGS sequence"/>
</dbReference>
<gene>
    <name evidence="1" type="ORF">SAMN05216252_10975</name>
</gene>
<reference evidence="1 2" key="1">
    <citation type="submission" date="2017-06" db="EMBL/GenBank/DDBJ databases">
        <authorList>
            <person name="Kim H.J."/>
            <person name="Triplett B.A."/>
        </authorList>
    </citation>
    <scope>NUCLEOTIDE SEQUENCE [LARGE SCALE GENOMIC DNA]</scope>
    <source>
        <strain evidence="1 2">CGMCC 4.1858</strain>
    </source>
</reference>
<name>A0A239HSL1_9ACTN</name>
<sequence>MPDQTETQGKARCLGHEEFGAVSLHYEVVFACLLRDDAPDAVLDALRWHLGLSPERPAGIDGEEHTYPLLSPDPDSRLPGGDFASLRRQSWGFTAGGERHVWGLYSRNLWLDDMLADLVPILDLLAPHVEEPGYGGHFREEFDAQPTVFTFHAGTYGPLKL</sequence>
<protein>
    <submittedName>
        <fullName evidence="1">Uncharacterized protein</fullName>
    </submittedName>
</protein>
<proteinExistence type="predicted"/>
<dbReference type="AlphaFoldDB" id="A0A239HSL1"/>
<evidence type="ECO:0000313" key="1">
    <source>
        <dbReference type="EMBL" id="SNS84280.1"/>
    </source>
</evidence>
<accession>A0A239HSL1</accession>
<dbReference type="EMBL" id="FZOF01000009">
    <property type="protein sequence ID" value="SNS84280.1"/>
    <property type="molecule type" value="Genomic_DNA"/>
</dbReference>
<organism evidence="1 2">
    <name type="scientific">Actinacidiphila glaucinigra</name>
    <dbReference type="NCBI Taxonomy" id="235986"/>
    <lineage>
        <taxon>Bacteria</taxon>
        <taxon>Bacillati</taxon>
        <taxon>Actinomycetota</taxon>
        <taxon>Actinomycetes</taxon>
        <taxon>Kitasatosporales</taxon>
        <taxon>Streptomycetaceae</taxon>
        <taxon>Actinacidiphila</taxon>
    </lineage>
</organism>
<evidence type="ECO:0000313" key="2">
    <source>
        <dbReference type="Proteomes" id="UP000198280"/>
    </source>
</evidence>